<dbReference type="AlphaFoldDB" id="A0A1V8RRW4"/>
<organism evidence="1 2">
    <name type="scientific">Manganibacter manganicus</name>
    <dbReference type="NCBI Taxonomy" id="1873176"/>
    <lineage>
        <taxon>Bacteria</taxon>
        <taxon>Pseudomonadati</taxon>
        <taxon>Pseudomonadota</taxon>
        <taxon>Alphaproteobacteria</taxon>
        <taxon>Hyphomicrobiales</taxon>
        <taxon>Phyllobacteriaceae</taxon>
        <taxon>Manganibacter</taxon>
    </lineage>
</organism>
<dbReference type="PIRSF" id="PIRSF008502">
    <property type="entry name" value="UCP008502"/>
    <property type="match status" value="1"/>
</dbReference>
<dbReference type="PANTHER" id="PTHR36439">
    <property type="entry name" value="BLL4334 PROTEIN"/>
    <property type="match status" value="1"/>
</dbReference>
<evidence type="ECO:0008006" key="3">
    <source>
        <dbReference type="Google" id="ProtNLM"/>
    </source>
</evidence>
<accession>A0A1V8RRW4</accession>
<protein>
    <recommendedName>
        <fullName evidence="3">DUF1697 domain-containing protein</fullName>
    </recommendedName>
</protein>
<gene>
    <name evidence="1" type="ORF">BFN67_03355</name>
</gene>
<proteinExistence type="predicted"/>
<evidence type="ECO:0000313" key="2">
    <source>
        <dbReference type="Proteomes" id="UP000191905"/>
    </source>
</evidence>
<comment type="caution">
    <text evidence="1">The sequence shown here is derived from an EMBL/GenBank/DDBJ whole genome shotgun (WGS) entry which is preliminary data.</text>
</comment>
<dbReference type="Gene3D" id="3.30.70.1280">
    <property type="entry name" value="SP0830-like domains"/>
    <property type="match status" value="1"/>
</dbReference>
<evidence type="ECO:0000313" key="1">
    <source>
        <dbReference type="EMBL" id="OQM75946.1"/>
    </source>
</evidence>
<dbReference type="OrthoDB" id="9806494at2"/>
<dbReference type="PANTHER" id="PTHR36439:SF1">
    <property type="entry name" value="DUF1697 DOMAIN-CONTAINING PROTEIN"/>
    <property type="match status" value="1"/>
</dbReference>
<keyword evidence="2" id="KW-1185">Reference proteome</keyword>
<dbReference type="Proteomes" id="UP000191905">
    <property type="component" value="Unassembled WGS sequence"/>
</dbReference>
<dbReference type="STRING" id="1873176.BFN67_03355"/>
<reference evidence="1 2" key="1">
    <citation type="journal article" date="2016" name="Int. J. Syst. Evol. Microbiol.">
        <title>Pseudaminobacter manganicus sp. nov., isolated from sludge of a manganese mine.</title>
        <authorList>
            <person name="Li J."/>
            <person name="Huang J."/>
            <person name="Liao S."/>
            <person name="Wang G."/>
        </authorList>
    </citation>
    <scope>NUCLEOTIDE SEQUENCE [LARGE SCALE GENOMIC DNA]</scope>
    <source>
        <strain evidence="1 2">JH-7</strain>
    </source>
</reference>
<dbReference type="Pfam" id="PF08002">
    <property type="entry name" value="DUF1697"/>
    <property type="match status" value="1"/>
</dbReference>
<sequence>MRTYVALLYSVVITPQRRVVMADLRAIAEAIGLTNPRTLVASGNLVFESEEAPVATLEKRLETTFENNFGRHVDVIVRSAQAWTRLAAGNPFPQESAVAASQVAVRVMRQPVPFEAEGYLADAAAGDEKFRIVCGDPWIVFSRAMPNSRLLAAMNHKRLGVGTSRNWNTVRELAQMIG</sequence>
<dbReference type="RefSeq" id="WP_080919489.1">
    <property type="nucleotide sequence ID" value="NZ_MDET01000012.1"/>
</dbReference>
<dbReference type="EMBL" id="MDET01000012">
    <property type="protein sequence ID" value="OQM75946.1"/>
    <property type="molecule type" value="Genomic_DNA"/>
</dbReference>
<dbReference type="InterPro" id="IPR012545">
    <property type="entry name" value="DUF1697"/>
</dbReference>
<dbReference type="SUPFAM" id="SSF160379">
    <property type="entry name" value="SP0830-like"/>
    <property type="match status" value="1"/>
</dbReference>
<name>A0A1V8RRW4_9HYPH</name>